<dbReference type="Gene3D" id="3.40.190.150">
    <property type="entry name" value="Bordetella uptake gene, domain 1"/>
    <property type="match status" value="1"/>
</dbReference>
<dbReference type="PANTHER" id="PTHR42928">
    <property type="entry name" value="TRICARBOXYLATE-BINDING PROTEIN"/>
    <property type="match status" value="1"/>
</dbReference>
<accession>A0A1I1WFT1</accession>
<dbReference type="Gene3D" id="3.40.190.10">
    <property type="entry name" value="Periplasmic binding protein-like II"/>
    <property type="match status" value="1"/>
</dbReference>
<organism evidence="3 4">
    <name type="scientific">Roseivivax sediminis</name>
    <dbReference type="NCBI Taxonomy" id="936889"/>
    <lineage>
        <taxon>Bacteria</taxon>
        <taxon>Pseudomonadati</taxon>
        <taxon>Pseudomonadota</taxon>
        <taxon>Alphaproteobacteria</taxon>
        <taxon>Rhodobacterales</taxon>
        <taxon>Roseobacteraceae</taxon>
        <taxon>Roseivivax</taxon>
    </lineage>
</organism>
<dbReference type="PIRSF" id="PIRSF017082">
    <property type="entry name" value="YflP"/>
    <property type="match status" value="1"/>
</dbReference>
<dbReference type="Proteomes" id="UP000325289">
    <property type="component" value="Unassembled WGS sequence"/>
</dbReference>
<dbReference type="PANTHER" id="PTHR42928:SF3">
    <property type="entry name" value="UPF0065 PROTEIN YFLP"/>
    <property type="match status" value="1"/>
</dbReference>
<name>A0A1I1WFT1_9RHOB</name>
<protein>
    <submittedName>
        <fullName evidence="3">Putative tricarboxylic transport membrane protein</fullName>
    </submittedName>
</protein>
<evidence type="ECO:0000256" key="2">
    <source>
        <dbReference type="SAM" id="MobiDB-lite"/>
    </source>
</evidence>
<reference evidence="3 4" key="1">
    <citation type="submission" date="2016-10" db="EMBL/GenBank/DDBJ databases">
        <authorList>
            <person name="Varghese N."/>
            <person name="Submissions S."/>
        </authorList>
    </citation>
    <scope>NUCLEOTIDE SEQUENCE [LARGE SCALE GENOMIC DNA]</scope>
    <source>
        <strain evidence="4">YIM D21,KCTC 23444,ACCC 10710</strain>
    </source>
</reference>
<sequence length="342" mass="36758">MTAHTGVHETRSTNQSPREDTLTKITLTGSIGLAGIGLIALAGPIAAQEFPERPIEFVAGYGPGGGHDTMLRTMARLIEEQDLVDVPINVVNKEGGSSAVAMGYLNARAGDPHYLMSITSSHIATPLTSNIGLDYSDFTPIARLGIDPELLVVNASSDFESLEQLMQAEDTLNVGGTATGSIEHIVTMQLAEATDLDLNFIPFQGDGEVVTALLSNQIDLAIANPGPVADYLDSDQFRALAISTEERIDNLPDVPTFTEQGVDITISLFRGLTAAPDISDEARAALTEMVTTLFETEQWQDEYIEPNAVVPLVITGEEFADYLGKTEEVYRETLGELDMLSQ</sequence>
<comment type="similarity">
    <text evidence="1">Belongs to the UPF0065 (bug) family.</text>
</comment>
<dbReference type="InterPro" id="IPR005064">
    <property type="entry name" value="BUG"/>
</dbReference>
<feature type="region of interest" description="Disordered" evidence="2">
    <location>
        <begin position="1"/>
        <end position="20"/>
    </location>
</feature>
<evidence type="ECO:0000313" key="4">
    <source>
        <dbReference type="Proteomes" id="UP000325289"/>
    </source>
</evidence>
<dbReference type="AlphaFoldDB" id="A0A1I1WFT1"/>
<evidence type="ECO:0000256" key="1">
    <source>
        <dbReference type="ARBA" id="ARBA00006987"/>
    </source>
</evidence>
<keyword evidence="4" id="KW-1185">Reference proteome</keyword>
<dbReference type="CDD" id="cd07012">
    <property type="entry name" value="PBP2_Bug_TTT"/>
    <property type="match status" value="1"/>
</dbReference>
<dbReference type="EMBL" id="FOMS01000004">
    <property type="protein sequence ID" value="SFD92253.1"/>
    <property type="molecule type" value="Genomic_DNA"/>
</dbReference>
<proteinExistence type="inferred from homology"/>
<dbReference type="SUPFAM" id="SSF53850">
    <property type="entry name" value="Periplasmic binding protein-like II"/>
    <property type="match status" value="1"/>
</dbReference>
<dbReference type="InterPro" id="IPR042100">
    <property type="entry name" value="Bug_dom1"/>
</dbReference>
<gene>
    <name evidence="3" type="ORF">SAMN04515678_104224</name>
</gene>
<dbReference type="Pfam" id="PF03401">
    <property type="entry name" value="TctC"/>
    <property type="match status" value="1"/>
</dbReference>
<evidence type="ECO:0000313" key="3">
    <source>
        <dbReference type="EMBL" id="SFD92253.1"/>
    </source>
</evidence>